<name>A0A2B7XH46_9EURO</name>
<evidence type="ECO:0000256" key="1">
    <source>
        <dbReference type="SAM" id="MobiDB-lite"/>
    </source>
</evidence>
<feature type="compositionally biased region" description="Acidic residues" evidence="1">
    <location>
        <begin position="30"/>
        <end position="50"/>
    </location>
</feature>
<evidence type="ECO:0000313" key="3">
    <source>
        <dbReference type="Proteomes" id="UP000223968"/>
    </source>
</evidence>
<dbReference type="EMBL" id="PDNB01000078">
    <property type="protein sequence ID" value="PGH11054.1"/>
    <property type="molecule type" value="Genomic_DNA"/>
</dbReference>
<accession>A0A2B7XH46</accession>
<protein>
    <submittedName>
        <fullName evidence="2">Uncharacterized protein</fullName>
    </submittedName>
</protein>
<reference evidence="2 3" key="1">
    <citation type="submission" date="2017-10" db="EMBL/GenBank/DDBJ databases">
        <title>Comparative genomics in systemic dimorphic fungi from Ajellomycetaceae.</title>
        <authorList>
            <person name="Munoz J.F."/>
            <person name="Mcewen J.G."/>
            <person name="Clay O.K."/>
            <person name="Cuomo C.A."/>
        </authorList>
    </citation>
    <scope>NUCLEOTIDE SEQUENCE [LARGE SCALE GENOMIC DNA]</scope>
    <source>
        <strain evidence="2 3">UAMH5409</strain>
    </source>
</reference>
<evidence type="ECO:0000313" key="2">
    <source>
        <dbReference type="EMBL" id="PGH11054.1"/>
    </source>
</evidence>
<keyword evidence="3" id="KW-1185">Reference proteome</keyword>
<organism evidence="2 3">
    <name type="scientific">Helicocarpus griseus UAMH5409</name>
    <dbReference type="NCBI Taxonomy" id="1447875"/>
    <lineage>
        <taxon>Eukaryota</taxon>
        <taxon>Fungi</taxon>
        <taxon>Dikarya</taxon>
        <taxon>Ascomycota</taxon>
        <taxon>Pezizomycotina</taxon>
        <taxon>Eurotiomycetes</taxon>
        <taxon>Eurotiomycetidae</taxon>
        <taxon>Onygenales</taxon>
        <taxon>Ajellomycetaceae</taxon>
        <taxon>Helicocarpus</taxon>
    </lineage>
</organism>
<proteinExistence type="predicted"/>
<dbReference type="AlphaFoldDB" id="A0A2B7XH46"/>
<comment type="caution">
    <text evidence="2">The sequence shown here is derived from an EMBL/GenBank/DDBJ whole genome shotgun (WGS) entry which is preliminary data.</text>
</comment>
<dbReference type="STRING" id="1447875.A0A2B7XH46"/>
<sequence>MELTTPDGGWYFMNDPTIASYVEFTAADQIIEDSEAENSEVENSEVDWEETSSKPESELDDSLTGNASADPFPTSPPQGINTEELLKLRIAEILLPRMRRGLRAGLHQLHTTQQLAGLTPLGLDGGHAAATPDGFKPDTAYYVVIATGKRA</sequence>
<feature type="region of interest" description="Disordered" evidence="1">
    <location>
        <begin position="30"/>
        <end position="81"/>
    </location>
</feature>
<dbReference type="Proteomes" id="UP000223968">
    <property type="component" value="Unassembled WGS sequence"/>
</dbReference>
<gene>
    <name evidence="2" type="ORF">AJ79_05096</name>
</gene>